<comment type="caution">
    <text evidence="1">The sequence shown here is derived from an EMBL/GenBank/DDBJ whole genome shotgun (WGS) entry which is preliminary data.</text>
</comment>
<evidence type="ECO:0000313" key="2">
    <source>
        <dbReference type="Proteomes" id="UP000324222"/>
    </source>
</evidence>
<protein>
    <submittedName>
        <fullName evidence="1">Uncharacterized protein</fullName>
    </submittedName>
</protein>
<reference evidence="1 2" key="1">
    <citation type="submission" date="2019-05" db="EMBL/GenBank/DDBJ databases">
        <title>Another draft genome of Portunus trituberculatus and its Hox gene families provides insights of decapod evolution.</title>
        <authorList>
            <person name="Jeong J.-H."/>
            <person name="Song I."/>
            <person name="Kim S."/>
            <person name="Choi T."/>
            <person name="Kim D."/>
            <person name="Ryu S."/>
            <person name="Kim W."/>
        </authorList>
    </citation>
    <scope>NUCLEOTIDE SEQUENCE [LARGE SCALE GENOMIC DNA]</scope>
    <source>
        <tissue evidence="1">Muscle</tissue>
    </source>
</reference>
<name>A0A5B7ICA4_PORTR</name>
<dbReference type="Proteomes" id="UP000324222">
    <property type="component" value="Unassembled WGS sequence"/>
</dbReference>
<sequence>MKANNKWQEKLRPPLAQPRCLSLSPSRLYVCSSLFSYEGHCLALCNGSVLKQGMPGLRVWHATTAPIPHWHLTAQPHIALSKERECETRIKSPTANASCQNPAKIRLKCWERGGDAKNKRRMINLNLMDELNKTSTSPSLSRRACLY</sequence>
<keyword evidence="2" id="KW-1185">Reference proteome</keyword>
<gene>
    <name evidence="1" type="ORF">E2C01_074038</name>
</gene>
<organism evidence="1 2">
    <name type="scientific">Portunus trituberculatus</name>
    <name type="common">Swimming crab</name>
    <name type="synonym">Neptunus trituberculatus</name>
    <dbReference type="NCBI Taxonomy" id="210409"/>
    <lineage>
        <taxon>Eukaryota</taxon>
        <taxon>Metazoa</taxon>
        <taxon>Ecdysozoa</taxon>
        <taxon>Arthropoda</taxon>
        <taxon>Crustacea</taxon>
        <taxon>Multicrustacea</taxon>
        <taxon>Malacostraca</taxon>
        <taxon>Eumalacostraca</taxon>
        <taxon>Eucarida</taxon>
        <taxon>Decapoda</taxon>
        <taxon>Pleocyemata</taxon>
        <taxon>Brachyura</taxon>
        <taxon>Eubrachyura</taxon>
        <taxon>Portunoidea</taxon>
        <taxon>Portunidae</taxon>
        <taxon>Portuninae</taxon>
        <taxon>Portunus</taxon>
    </lineage>
</organism>
<proteinExistence type="predicted"/>
<dbReference type="AlphaFoldDB" id="A0A5B7ICA4"/>
<evidence type="ECO:0000313" key="1">
    <source>
        <dbReference type="EMBL" id="MPC79509.1"/>
    </source>
</evidence>
<dbReference type="EMBL" id="VSRR010051323">
    <property type="protein sequence ID" value="MPC79509.1"/>
    <property type="molecule type" value="Genomic_DNA"/>
</dbReference>
<accession>A0A5B7ICA4</accession>